<reference evidence="1 2" key="1">
    <citation type="submission" date="2020-08" db="EMBL/GenBank/DDBJ databases">
        <title>Genomic Encyclopedia of Type Strains, Phase IV (KMG-V): Genome sequencing to study the core and pangenomes of soil and plant-associated prokaryotes.</title>
        <authorList>
            <person name="Whitman W."/>
        </authorList>
    </citation>
    <scope>NUCLEOTIDE SEQUENCE [LARGE SCALE GENOMIC DNA]</scope>
    <source>
        <strain evidence="1 2">SEMIA 492</strain>
    </source>
</reference>
<dbReference type="RefSeq" id="WP_154668684.1">
    <property type="nucleotide sequence ID" value="NZ_JACIIG010000024.1"/>
</dbReference>
<proteinExistence type="predicted"/>
<keyword evidence="2" id="KW-1185">Reference proteome</keyword>
<dbReference type="EMBL" id="JACIIG010000024">
    <property type="protein sequence ID" value="MBB4571400.1"/>
    <property type="molecule type" value="Genomic_DNA"/>
</dbReference>
<sequence>MNYKGEEGISVSYDRYNKSDFSRNFSMISQSSEINREGFDILDNGASVPRNRYLSWDIARVVVDEFLVNPESKPKSVKWIDAKYLDWPGSY</sequence>
<name>A0A7W6ZZD5_9HYPH</name>
<evidence type="ECO:0000313" key="1">
    <source>
        <dbReference type="EMBL" id="MBB4571400.1"/>
    </source>
</evidence>
<evidence type="ECO:0000313" key="2">
    <source>
        <dbReference type="Proteomes" id="UP000543836"/>
    </source>
</evidence>
<protein>
    <submittedName>
        <fullName evidence="1">Uncharacterized protein</fullName>
    </submittedName>
</protein>
<comment type="caution">
    <text evidence="1">The sequence shown here is derived from an EMBL/GenBank/DDBJ whole genome shotgun (WGS) entry which is preliminary data.</text>
</comment>
<dbReference type="AlphaFoldDB" id="A0A7W6ZZD5"/>
<organism evidence="1 2">
    <name type="scientific">Rhizobium leucaenae</name>
    <dbReference type="NCBI Taxonomy" id="29450"/>
    <lineage>
        <taxon>Bacteria</taxon>
        <taxon>Pseudomonadati</taxon>
        <taxon>Pseudomonadota</taxon>
        <taxon>Alphaproteobacteria</taxon>
        <taxon>Hyphomicrobiales</taxon>
        <taxon>Rhizobiaceae</taxon>
        <taxon>Rhizobium/Agrobacterium group</taxon>
        <taxon>Rhizobium</taxon>
    </lineage>
</organism>
<accession>A0A7W6ZZD5</accession>
<dbReference type="Proteomes" id="UP000543836">
    <property type="component" value="Unassembled WGS sequence"/>
</dbReference>
<gene>
    <name evidence="1" type="ORF">GGE60_005561</name>
</gene>